<dbReference type="Pfam" id="PF20259">
    <property type="entry name" value="tRNA_Me_trans_M"/>
    <property type="match status" value="1"/>
</dbReference>
<dbReference type="InterPro" id="IPR023382">
    <property type="entry name" value="MnmA-like_central_sf"/>
</dbReference>
<dbReference type="Pfam" id="PF03054">
    <property type="entry name" value="tRNA_Me_trans"/>
    <property type="match status" value="1"/>
</dbReference>
<evidence type="ECO:0000256" key="8">
    <source>
        <dbReference type="ARBA" id="ARBA00022741"/>
    </source>
</evidence>
<proteinExistence type="inferred from homology"/>
<dbReference type="Gene3D" id="2.30.30.280">
    <property type="entry name" value="Adenine nucleotide alpha hydrolases-like domains"/>
    <property type="match status" value="1"/>
</dbReference>
<dbReference type="GO" id="GO:0002143">
    <property type="term" value="P:tRNA wobble position uridine thiolation"/>
    <property type="evidence" value="ECO:0007669"/>
    <property type="project" value="TreeGrafter"/>
</dbReference>
<evidence type="ECO:0000313" key="15">
    <source>
        <dbReference type="EMBL" id="EFA76740.1"/>
    </source>
</evidence>
<evidence type="ECO:0000256" key="3">
    <source>
        <dbReference type="ARBA" id="ARBA00006191"/>
    </source>
</evidence>
<evidence type="ECO:0000313" key="16">
    <source>
        <dbReference type="Proteomes" id="UP000001396"/>
    </source>
</evidence>
<dbReference type="PANTHER" id="PTHR11933:SF5">
    <property type="entry name" value="MITOCHONDRIAL TRNA-SPECIFIC 2-THIOURIDYLASE 1"/>
    <property type="match status" value="1"/>
</dbReference>
<gene>
    <name evidence="15" type="primary">trmu</name>
    <name evidence="15" type="ORF">PPL_09491</name>
</gene>
<evidence type="ECO:0000256" key="9">
    <source>
        <dbReference type="ARBA" id="ARBA00022840"/>
    </source>
</evidence>
<dbReference type="GO" id="GO:0005739">
    <property type="term" value="C:mitochondrion"/>
    <property type="evidence" value="ECO:0007669"/>
    <property type="project" value="UniProtKB-SubCell"/>
</dbReference>
<dbReference type="GO" id="GO:0000049">
    <property type="term" value="F:tRNA binding"/>
    <property type="evidence" value="ECO:0007669"/>
    <property type="project" value="UniProtKB-KW"/>
</dbReference>
<dbReference type="InterPro" id="IPR004506">
    <property type="entry name" value="MnmA-like"/>
</dbReference>
<name>D3BN80_HETP5</name>
<dbReference type="GeneID" id="31364966"/>
<dbReference type="EC" id="2.8.1.14" evidence="4"/>
<organism evidence="15 16">
    <name type="scientific">Heterostelium pallidum (strain ATCC 26659 / Pp 5 / PN500)</name>
    <name type="common">Cellular slime mold</name>
    <name type="synonym">Polysphondylium pallidum</name>
    <dbReference type="NCBI Taxonomy" id="670386"/>
    <lineage>
        <taxon>Eukaryota</taxon>
        <taxon>Amoebozoa</taxon>
        <taxon>Evosea</taxon>
        <taxon>Eumycetozoa</taxon>
        <taxon>Dictyostelia</taxon>
        <taxon>Acytosteliales</taxon>
        <taxon>Acytosteliaceae</taxon>
        <taxon>Heterostelium</taxon>
    </lineage>
</organism>
<evidence type="ECO:0000259" key="14">
    <source>
        <dbReference type="Pfam" id="PF20259"/>
    </source>
</evidence>
<keyword evidence="10" id="KW-0694">RNA-binding</keyword>
<dbReference type="FunCoup" id="D3BN80">
    <property type="interactions" value="256"/>
</dbReference>
<keyword evidence="8" id="KW-0547">Nucleotide-binding</keyword>
<accession>D3BN80</accession>
<feature type="domain" description="tRNA-specific 2-thiouridylase MnmA-like C-terminal" evidence="13">
    <location>
        <begin position="347"/>
        <end position="434"/>
    </location>
</feature>
<keyword evidence="7" id="KW-0819">tRNA processing</keyword>
<evidence type="ECO:0000256" key="2">
    <source>
        <dbReference type="ARBA" id="ARBA00004173"/>
    </source>
</evidence>
<dbReference type="NCBIfam" id="NF001138">
    <property type="entry name" value="PRK00143.1"/>
    <property type="match status" value="1"/>
</dbReference>
<keyword evidence="16" id="KW-1185">Reference proteome</keyword>
<dbReference type="FunFam" id="3.40.50.620:FF:000104">
    <property type="entry name" value="Mitochondrial tRNA-specific 2-thiouridylase 1"/>
    <property type="match status" value="1"/>
</dbReference>
<keyword evidence="5" id="KW-0820">tRNA-binding</keyword>
<evidence type="ECO:0000256" key="5">
    <source>
        <dbReference type="ARBA" id="ARBA00022555"/>
    </source>
</evidence>
<dbReference type="GO" id="GO:0005524">
    <property type="term" value="F:ATP binding"/>
    <property type="evidence" value="ECO:0007669"/>
    <property type="project" value="UniProtKB-KW"/>
</dbReference>
<dbReference type="Gene3D" id="2.40.30.10">
    <property type="entry name" value="Translation factors"/>
    <property type="match status" value="1"/>
</dbReference>
<protein>
    <recommendedName>
        <fullName evidence="4">tRNA-5-taurinomethyluridine 2-sulfurtransferase</fullName>
        <ecNumber evidence="4">2.8.1.14</ecNumber>
    </recommendedName>
</protein>
<keyword evidence="15" id="KW-0489">Methyltransferase</keyword>
<comment type="subcellular location">
    <subcellularLocation>
        <location evidence="2">Mitochondrion</location>
    </subcellularLocation>
</comment>
<evidence type="ECO:0000256" key="4">
    <source>
        <dbReference type="ARBA" id="ARBA00011953"/>
    </source>
</evidence>
<reference evidence="15 16" key="1">
    <citation type="journal article" date="2011" name="Genome Res.">
        <title>Phylogeny-wide analysis of social amoeba genomes highlights ancient origins for complex intercellular communication.</title>
        <authorList>
            <person name="Heidel A.J."/>
            <person name="Lawal H.M."/>
            <person name="Felder M."/>
            <person name="Schilde C."/>
            <person name="Helps N.R."/>
            <person name="Tunggal B."/>
            <person name="Rivero F."/>
            <person name="John U."/>
            <person name="Schleicher M."/>
            <person name="Eichinger L."/>
            <person name="Platzer M."/>
            <person name="Noegel A.A."/>
            <person name="Schaap P."/>
            <person name="Gloeckner G."/>
        </authorList>
    </citation>
    <scope>NUCLEOTIDE SEQUENCE [LARGE SCALE GENOMIC DNA]</scope>
    <source>
        <strain evidence="16">ATCC 26659 / Pp 5 / PN500</strain>
    </source>
</reference>
<keyword evidence="11" id="KW-1015">Disulfide bond</keyword>
<evidence type="ECO:0000256" key="6">
    <source>
        <dbReference type="ARBA" id="ARBA00022679"/>
    </source>
</evidence>
<dbReference type="CDD" id="cd01998">
    <property type="entry name" value="MnmA_TRMU-like"/>
    <property type="match status" value="1"/>
</dbReference>
<evidence type="ECO:0000256" key="1">
    <source>
        <dbReference type="ARBA" id="ARBA00003986"/>
    </source>
</evidence>
<comment type="similarity">
    <text evidence="3">Belongs to the MnmA/TRMU family.</text>
</comment>
<dbReference type="GO" id="GO:0032259">
    <property type="term" value="P:methylation"/>
    <property type="evidence" value="ECO:0007669"/>
    <property type="project" value="UniProtKB-KW"/>
</dbReference>
<comment type="caution">
    <text evidence="15">The sequence shown here is derived from an EMBL/GenBank/DDBJ whole genome shotgun (WGS) entry which is preliminary data.</text>
</comment>
<dbReference type="RefSeq" id="XP_020428872.1">
    <property type="nucleotide sequence ID" value="XM_020580285.1"/>
</dbReference>
<dbReference type="EMBL" id="ADBJ01000044">
    <property type="protein sequence ID" value="EFA76740.1"/>
    <property type="molecule type" value="Genomic_DNA"/>
</dbReference>
<dbReference type="PANTHER" id="PTHR11933">
    <property type="entry name" value="TRNA 5-METHYLAMINOMETHYL-2-THIOURIDYLATE -METHYLTRANSFERASE"/>
    <property type="match status" value="1"/>
</dbReference>
<dbReference type="AlphaFoldDB" id="D3BN80"/>
<evidence type="ECO:0000256" key="12">
    <source>
        <dbReference type="ARBA" id="ARBA00049564"/>
    </source>
</evidence>
<keyword evidence="9" id="KW-0067">ATP-binding</keyword>
<evidence type="ECO:0000259" key="13">
    <source>
        <dbReference type="Pfam" id="PF20258"/>
    </source>
</evidence>
<dbReference type="STRING" id="670386.D3BN80"/>
<dbReference type="GO" id="GO:0008168">
    <property type="term" value="F:methyltransferase activity"/>
    <property type="evidence" value="ECO:0007669"/>
    <property type="project" value="UniProtKB-KW"/>
</dbReference>
<comment type="function">
    <text evidence="1">Catalyzes the 2-thiolation of uridine at the wobble position (U34) of mitochondrial tRNA(Lys), tRNA(Glu) and tRNA(Gln). Required for the formation of 5-taurinomethyl-2-thiouridine (tm5s2U) of mitochondrial tRNA(Lys), tRNA(Glu), and tRNA(Gln) at the wobble position. ATP is required to activate the C2 atom of the wobble base.</text>
</comment>
<dbReference type="Pfam" id="PF20258">
    <property type="entry name" value="tRNA_Me_trans_C"/>
    <property type="match status" value="1"/>
</dbReference>
<dbReference type="Gene3D" id="3.40.50.620">
    <property type="entry name" value="HUPs"/>
    <property type="match status" value="1"/>
</dbReference>
<dbReference type="NCBIfam" id="TIGR00420">
    <property type="entry name" value="trmU"/>
    <property type="match status" value="1"/>
</dbReference>
<dbReference type="OMA" id="PFYVWDL"/>
<comment type="catalytic activity">
    <reaction evidence="12">
        <text>5-taurinomethyluridine(34) in tRNA + S-sulfanyl-L-cysteinyl-[protein] + AH2 + ATP = 5-taurinomethyl-2-thiouridine(34) in tRNA + L-cysteinyl-[protein] + A + AMP + diphosphate + H(+)</text>
        <dbReference type="Rhea" id="RHEA:47040"/>
        <dbReference type="Rhea" id="RHEA-COMP:10131"/>
        <dbReference type="Rhea" id="RHEA-COMP:11726"/>
        <dbReference type="Rhea" id="RHEA-COMP:11732"/>
        <dbReference type="Rhea" id="RHEA-COMP:11733"/>
        <dbReference type="ChEBI" id="CHEBI:13193"/>
        <dbReference type="ChEBI" id="CHEBI:15378"/>
        <dbReference type="ChEBI" id="CHEBI:17499"/>
        <dbReference type="ChEBI" id="CHEBI:29950"/>
        <dbReference type="ChEBI" id="CHEBI:30616"/>
        <dbReference type="ChEBI" id="CHEBI:33019"/>
        <dbReference type="ChEBI" id="CHEBI:61963"/>
        <dbReference type="ChEBI" id="CHEBI:87171"/>
        <dbReference type="ChEBI" id="CHEBI:87172"/>
        <dbReference type="ChEBI" id="CHEBI:456215"/>
        <dbReference type="EC" id="2.8.1.14"/>
    </reaction>
</comment>
<evidence type="ECO:0000256" key="7">
    <source>
        <dbReference type="ARBA" id="ARBA00022694"/>
    </source>
</evidence>
<evidence type="ECO:0000256" key="10">
    <source>
        <dbReference type="ARBA" id="ARBA00022884"/>
    </source>
</evidence>
<feature type="domain" description="tRNA-specific 2-thiouridylase MnmA-like central" evidence="14">
    <location>
        <begin position="275"/>
        <end position="335"/>
    </location>
</feature>
<dbReference type="InterPro" id="IPR014729">
    <property type="entry name" value="Rossmann-like_a/b/a_fold"/>
</dbReference>
<dbReference type="InterPro" id="IPR046885">
    <property type="entry name" value="MnmA-like_C"/>
</dbReference>
<sequence>MLKSIINLCKFNSNNSGSSIIKRCYSCTTTTATSSSTSISSSSSSDAIETKLSKTIIYPKQSSFSLINKKPEICVGLSGGVDSAVTAYLLKKQGFKVQCVYIKSWDEKDELGYCTGEKDYSDAQDVANRLQLPIYHADFVKEYWNRVFNSFLEEYSQGYTPNPDVFCNREIKFNVFYEYAKSIGADMIATGHYSRLQYDDELESARLLRGVDPNKDQSYFLCMTEGRQLYRSLFPIGDYVKTDIKALANQLGYTNITAKTSSRGICFVGKRPLDEFLGTYINLQPGAFLNPLDQQVGQHKGAICYTIGQKANISGLEERYIVYKIDKDNNCVFVCPESLSKKYLMSQSLQVHRINWINGIPERLLTAGVPMKIRCQVRYRSSLVNGEISLEHLAENPQESVYSVQLEQPERAVAPGQILCIYEPESDVCLGGASVGLVRTLTDVIGPLSSSQSNISFPLFDKNYY</sequence>
<dbReference type="SUPFAM" id="SSF52402">
    <property type="entry name" value="Adenine nucleotide alpha hydrolases-like"/>
    <property type="match status" value="1"/>
</dbReference>
<dbReference type="Proteomes" id="UP000001396">
    <property type="component" value="Unassembled WGS sequence"/>
</dbReference>
<dbReference type="HAMAP" id="MF_00144">
    <property type="entry name" value="tRNA_thiouridyl_MnmA"/>
    <property type="match status" value="1"/>
</dbReference>
<evidence type="ECO:0000256" key="11">
    <source>
        <dbReference type="ARBA" id="ARBA00023157"/>
    </source>
</evidence>
<keyword evidence="6 15" id="KW-0808">Transferase</keyword>
<dbReference type="GO" id="GO:0061708">
    <property type="term" value="F:tRNA-5-taurinomethyluridine 2-sulfurtransferase"/>
    <property type="evidence" value="ECO:0007669"/>
    <property type="project" value="UniProtKB-EC"/>
</dbReference>
<dbReference type="InParanoid" id="D3BN80"/>
<dbReference type="InterPro" id="IPR046884">
    <property type="entry name" value="MnmA-like_central"/>
</dbReference>